<sequence>MPVRKQDTQRALRLLEEYRSKLSQAEDRQLRNSIERVISIFQSNLFQALIGKGWLLSNSLASAVLITVLWFFLSLELPCEIHLDFSLYLVFWMIFSYFFGGLIFLYNGFFQKYRYQDEDTPPQEHSSPHITSEVTGPELVHVSEKNLSQIENVHGFVSHSHISPVKVGIFKVNGTDADYEYEEITLERGNSGLGFSIAGGTDNPHIGDDSSIFITKIIAGGAAAQDGRLRVNDCILRVNEVDVRDVTHSKAVEALKEAGSIVRLYVKRRKPVTEKIVEIKLVKGPKGLGFSIAGGVGNQHIPGDNSIYVTKIIEGGAAHKDGKLQIGDKLLAVNSVCLEEVTHEEAVTALKNTSDFVYLKVAKPTSMFMNDSYAPPDITNSYSQPVDNHITPSAYLGQSLPPASPGRYSPIPKGMLGDDEITSTSLGKFSFSSCLFYLHLMTKILYSSLSFREPRKVVLHRGSTGLGFNIVGGEDGEGIFISFILAGGPADLSGELRKGDRIISVNGVDLKAATHEQAAAALKNAGQAVTIVAQYRPEEYSRFEAKIHDLREQMMNSSISSGSGSLRTSQKRSLYVRALFDYDKTKDSGLPSQGLNFKFGDILHVINASDDEWWQARQVTPDGESDEIGVIPSKRRVEKKERARLKTVKFNSKTRGDKGSFNDKRKKNLFSRKFPFYKNKDQSEQETSDIDRGQEEYVLSYEPVNQQEVSYTRPVIVLGPMKDRINDDLISEFPDKFGSCVPHTTRPKRDYEVDGRDYHFVTSREQMEKDIQDHKFIEAGQYNNHLYGTSVQSVREVAEKGKHCILDVSGNAIKRLQIAQLYPISIFIKPKTVENIMEMNKRLTEEQARKTFERAMKLEQEFTEHFTAIVQGDTLEEIYNQVKQIIEEQSGPYIWVPAKEKL</sequence>
<dbReference type="PROSITE" id="PS50106">
    <property type="entry name" value="PDZ"/>
    <property type="match status" value="3"/>
</dbReference>
<evidence type="ECO:0000256" key="3">
    <source>
        <dbReference type="ARBA" id="ARBA00004282"/>
    </source>
</evidence>
<organism evidence="21 22">
    <name type="scientific">Falco tinnunculus</name>
    <name type="common">Common kestrel</name>
    <dbReference type="NCBI Taxonomy" id="100819"/>
    <lineage>
        <taxon>Eukaryota</taxon>
        <taxon>Metazoa</taxon>
        <taxon>Chordata</taxon>
        <taxon>Craniata</taxon>
        <taxon>Vertebrata</taxon>
        <taxon>Euteleostomi</taxon>
        <taxon>Archelosauria</taxon>
        <taxon>Archosauria</taxon>
        <taxon>Dinosauria</taxon>
        <taxon>Saurischia</taxon>
        <taxon>Theropoda</taxon>
        <taxon>Coelurosauria</taxon>
        <taxon>Aves</taxon>
        <taxon>Neognathae</taxon>
        <taxon>Neoaves</taxon>
        <taxon>Telluraves</taxon>
        <taxon>Australaves</taxon>
        <taxon>Falconiformes</taxon>
        <taxon>Falconidae</taxon>
        <taxon>Falco</taxon>
    </lineage>
</organism>
<feature type="domain" description="SH3" evidence="17">
    <location>
        <begin position="571"/>
        <end position="641"/>
    </location>
</feature>
<reference evidence="21" key="2">
    <citation type="submission" date="2025-09" db="UniProtKB">
        <authorList>
            <consortium name="Ensembl"/>
        </authorList>
    </citation>
    <scope>IDENTIFICATION</scope>
</reference>
<dbReference type="InterPro" id="IPR036034">
    <property type="entry name" value="PDZ_sf"/>
</dbReference>
<dbReference type="FunFam" id="2.30.30.40:FF:000008">
    <property type="entry name" value="Disks large homolog 1 isoform 2"/>
    <property type="match status" value="1"/>
</dbReference>
<dbReference type="Gene3D" id="3.40.50.300">
    <property type="entry name" value="P-loop containing nucleotide triphosphate hydrolases"/>
    <property type="match status" value="1"/>
</dbReference>
<feature type="domain" description="Guanylate kinase-like" evidence="18">
    <location>
        <begin position="712"/>
        <end position="887"/>
    </location>
</feature>
<evidence type="ECO:0000256" key="12">
    <source>
        <dbReference type="ARBA" id="ARBA00022949"/>
    </source>
</evidence>
<evidence type="ECO:0000256" key="14">
    <source>
        <dbReference type="ARBA" id="ARBA00044189"/>
    </source>
</evidence>
<dbReference type="FunFam" id="2.30.30.40:FF:000058">
    <property type="entry name" value="Disks large homolog 1 isoform X1"/>
    <property type="match status" value="1"/>
</dbReference>
<dbReference type="FunFam" id="2.30.42.10:FF:000049">
    <property type="entry name" value="disks large homolog 1 isoform X1"/>
    <property type="match status" value="1"/>
</dbReference>
<dbReference type="Pfam" id="PF00595">
    <property type="entry name" value="PDZ"/>
    <property type="match status" value="3"/>
</dbReference>
<feature type="domain" description="PDZ" evidence="19">
    <location>
        <begin position="456"/>
        <end position="537"/>
    </location>
</feature>
<dbReference type="InterPro" id="IPR036028">
    <property type="entry name" value="SH3-like_dom_sf"/>
</dbReference>
<dbReference type="InterPro" id="IPR016313">
    <property type="entry name" value="DLG1-like"/>
</dbReference>
<dbReference type="FunFam" id="1.10.287.470:FF:000001">
    <property type="entry name" value="Disks large 1 isoform X3"/>
    <property type="match status" value="1"/>
</dbReference>
<evidence type="ECO:0000313" key="21">
    <source>
        <dbReference type="Ensembl" id="ENSFTIP00000016735.1"/>
    </source>
</evidence>
<dbReference type="Gene3D" id="3.30.63.10">
    <property type="entry name" value="Guanylate Kinase phosphate binding domain"/>
    <property type="match status" value="1"/>
</dbReference>
<dbReference type="PROSITE" id="PS50002">
    <property type="entry name" value="SH3"/>
    <property type="match status" value="1"/>
</dbReference>
<dbReference type="PROSITE" id="PS00856">
    <property type="entry name" value="GUANYLATE_KINASE_1"/>
    <property type="match status" value="1"/>
</dbReference>
<dbReference type="GO" id="GO:0070161">
    <property type="term" value="C:anchoring junction"/>
    <property type="evidence" value="ECO:0007669"/>
    <property type="project" value="UniProtKB-SubCell"/>
</dbReference>
<dbReference type="InterPro" id="IPR004172">
    <property type="entry name" value="L27_dom"/>
</dbReference>
<dbReference type="Pfam" id="PF10608">
    <property type="entry name" value="MAGUK_N_PEST"/>
    <property type="match status" value="1"/>
</dbReference>
<dbReference type="GO" id="GO:0099072">
    <property type="term" value="P:regulation of postsynaptic membrane neurotransmitter receptor levels"/>
    <property type="evidence" value="ECO:0007669"/>
    <property type="project" value="TreeGrafter"/>
</dbReference>
<dbReference type="Pfam" id="PF09058">
    <property type="entry name" value="L27_1"/>
    <property type="match status" value="1"/>
</dbReference>
<feature type="domain" description="PDZ" evidence="19">
    <location>
        <begin position="183"/>
        <end position="270"/>
    </location>
</feature>
<dbReference type="FunFam" id="2.30.42.10:FF:000002">
    <property type="entry name" value="Disks large homolog 4 isoform 2"/>
    <property type="match status" value="1"/>
</dbReference>
<dbReference type="InterPro" id="IPR050614">
    <property type="entry name" value="Synaptic_Scaffolding_LAP-MAGUK"/>
</dbReference>
<dbReference type="CDD" id="cd06723">
    <property type="entry name" value="PDZ1_Dlg1-2-4-like"/>
    <property type="match status" value="1"/>
</dbReference>
<dbReference type="InterPro" id="IPR020590">
    <property type="entry name" value="Guanylate_kinase_CS"/>
</dbReference>
<dbReference type="PROSITE" id="PS50052">
    <property type="entry name" value="GUANYLATE_KINASE_2"/>
    <property type="match status" value="1"/>
</dbReference>
<name>A0A8C4URU0_FALTI</name>
<evidence type="ECO:0000256" key="9">
    <source>
        <dbReference type="ARBA" id="ARBA00022490"/>
    </source>
</evidence>
<dbReference type="InterPro" id="IPR019590">
    <property type="entry name" value="DLG1_PEST_dom"/>
</dbReference>
<keyword evidence="10" id="KW-0677">Repeat</keyword>
<dbReference type="Ensembl" id="ENSFTIT00000017441.1">
    <property type="protein sequence ID" value="ENSFTIP00000016735.1"/>
    <property type="gene ID" value="ENSFTIG00000001005.1"/>
</dbReference>
<dbReference type="PANTHER" id="PTHR23119:SF5">
    <property type="entry name" value="DISKS LARGE HOMOLOG 1"/>
    <property type="match status" value="1"/>
</dbReference>
<evidence type="ECO:0000256" key="6">
    <source>
        <dbReference type="ARBA" id="ARBA00007014"/>
    </source>
</evidence>
<dbReference type="SMART" id="SM00326">
    <property type="entry name" value="SH3"/>
    <property type="match status" value="1"/>
</dbReference>
<protein>
    <recommendedName>
        <fullName evidence="14">Disks large homolog 1</fullName>
    </recommendedName>
</protein>
<dbReference type="Proteomes" id="UP000694562">
    <property type="component" value="Unplaced"/>
</dbReference>
<dbReference type="SUPFAM" id="SSF50156">
    <property type="entry name" value="PDZ domain-like"/>
    <property type="match status" value="3"/>
</dbReference>
<dbReference type="GO" id="GO:0016324">
    <property type="term" value="C:apical plasma membrane"/>
    <property type="evidence" value="ECO:0007669"/>
    <property type="project" value="UniProtKB-SubCell"/>
</dbReference>
<dbReference type="PANTHER" id="PTHR23119">
    <property type="entry name" value="DISCS LARGE"/>
    <property type="match status" value="1"/>
</dbReference>
<evidence type="ECO:0000256" key="16">
    <source>
        <dbReference type="SAM" id="Phobius"/>
    </source>
</evidence>
<evidence type="ECO:0000256" key="2">
    <source>
        <dbReference type="ARBA" id="ARBA00004221"/>
    </source>
</evidence>
<dbReference type="GO" id="GO:0098609">
    <property type="term" value="P:cell-cell adhesion"/>
    <property type="evidence" value="ECO:0007669"/>
    <property type="project" value="TreeGrafter"/>
</dbReference>
<dbReference type="PROSITE" id="PS51022">
    <property type="entry name" value="L27"/>
    <property type="match status" value="1"/>
</dbReference>
<evidence type="ECO:0000256" key="10">
    <source>
        <dbReference type="ARBA" id="ARBA00022737"/>
    </source>
</evidence>
<dbReference type="GO" id="GO:0097120">
    <property type="term" value="P:receptor localization to synapse"/>
    <property type="evidence" value="ECO:0007669"/>
    <property type="project" value="TreeGrafter"/>
</dbReference>
<evidence type="ECO:0000256" key="5">
    <source>
        <dbReference type="ARBA" id="ARBA00004586"/>
    </source>
</evidence>
<evidence type="ECO:0000256" key="8">
    <source>
        <dbReference type="ARBA" id="ARBA00022475"/>
    </source>
</evidence>
<accession>A0A8C4URU0</accession>
<dbReference type="InterPro" id="IPR036892">
    <property type="entry name" value="L27_dom_sf"/>
</dbReference>
<evidence type="ECO:0000256" key="11">
    <source>
        <dbReference type="ARBA" id="ARBA00022824"/>
    </source>
</evidence>
<dbReference type="GO" id="GO:0035255">
    <property type="term" value="F:ionotropic glutamate receptor binding"/>
    <property type="evidence" value="ECO:0007669"/>
    <property type="project" value="TreeGrafter"/>
</dbReference>
<feature type="domain" description="L27" evidence="20">
    <location>
        <begin position="4"/>
        <end position="68"/>
    </location>
</feature>
<keyword evidence="22" id="KW-1185">Reference proteome</keyword>
<evidence type="ECO:0000259" key="18">
    <source>
        <dbReference type="PROSITE" id="PS50052"/>
    </source>
</evidence>
<dbReference type="SMART" id="SM00228">
    <property type="entry name" value="PDZ"/>
    <property type="match status" value="3"/>
</dbReference>
<dbReference type="InterPro" id="IPR015143">
    <property type="entry name" value="L27_1"/>
</dbReference>
<dbReference type="Pfam" id="PF00625">
    <property type="entry name" value="Guanylate_kin"/>
    <property type="match status" value="1"/>
</dbReference>
<feature type="domain" description="PDZ" evidence="19">
    <location>
        <begin position="278"/>
        <end position="365"/>
    </location>
</feature>
<dbReference type="AlphaFoldDB" id="A0A8C4URU0"/>
<dbReference type="InterPro" id="IPR008144">
    <property type="entry name" value="Guanylate_kin-like_dom"/>
</dbReference>
<dbReference type="Pfam" id="PF10600">
    <property type="entry name" value="PDZ_assoc"/>
    <property type="match status" value="1"/>
</dbReference>
<keyword evidence="11" id="KW-0256">Endoplasmic reticulum</keyword>
<dbReference type="GO" id="GO:0098839">
    <property type="term" value="C:postsynaptic density membrane"/>
    <property type="evidence" value="ECO:0007669"/>
    <property type="project" value="TreeGrafter"/>
</dbReference>
<evidence type="ECO:0000256" key="13">
    <source>
        <dbReference type="ARBA" id="ARBA00023136"/>
    </source>
</evidence>
<dbReference type="SUPFAM" id="SSF50044">
    <property type="entry name" value="SH3-domain"/>
    <property type="match status" value="1"/>
</dbReference>
<dbReference type="Gene3D" id="2.30.30.40">
    <property type="entry name" value="SH3 Domains"/>
    <property type="match status" value="2"/>
</dbReference>
<dbReference type="GO" id="GO:0045197">
    <property type="term" value="P:establishment or maintenance of epithelial cell apical/basal polarity"/>
    <property type="evidence" value="ECO:0007669"/>
    <property type="project" value="TreeGrafter"/>
</dbReference>
<evidence type="ECO:0000256" key="7">
    <source>
        <dbReference type="ARBA" id="ARBA00022443"/>
    </source>
</evidence>
<dbReference type="GO" id="GO:0005789">
    <property type="term" value="C:endoplasmic reticulum membrane"/>
    <property type="evidence" value="ECO:0007669"/>
    <property type="project" value="UniProtKB-SubCell"/>
</dbReference>
<dbReference type="CDD" id="cd06724">
    <property type="entry name" value="PDZ2_Dlg1-2-4-like"/>
    <property type="match status" value="1"/>
</dbReference>
<dbReference type="GO" id="GO:0016323">
    <property type="term" value="C:basolateral plasma membrane"/>
    <property type="evidence" value="ECO:0007669"/>
    <property type="project" value="TreeGrafter"/>
</dbReference>
<dbReference type="InterPro" id="IPR027417">
    <property type="entry name" value="P-loop_NTPase"/>
</dbReference>
<dbReference type="GO" id="GO:0007268">
    <property type="term" value="P:chemical synaptic transmission"/>
    <property type="evidence" value="ECO:0007669"/>
    <property type="project" value="InterPro"/>
</dbReference>
<dbReference type="GO" id="GO:0043113">
    <property type="term" value="P:receptor clustering"/>
    <property type="evidence" value="ECO:0007669"/>
    <property type="project" value="TreeGrafter"/>
</dbReference>
<dbReference type="GO" id="GO:0031594">
    <property type="term" value="C:neuromuscular junction"/>
    <property type="evidence" value="ECO:0007669"/>
    <property type="project" value="InterPro"/>
</dbReference>
<dbReference type="FunFam" id="3.40.50.300:FF:001402">
    <property type="entry name" value="Discs, large homolog 3 (Drosophila)"/>
    <property type="match status" value="1"/>
</dbReference>
<dbReference type="InterPro" id="IPR019583">
    <property type="entry name" value="DLG1-4_PDZ_assoc"/>
</dbReference>
<dbReference type="Pfam" id="PF00018">
    <property type="entry name" value="SH3_1"/>
    <property type="match status" value="1"/>
</dbReference>
<dbReference type="CDD" id="cd06795">
    <property type="entry name" value="PDZ3_Dlg1-2-4-like"/>
    <property type="match status" value="1"/>
</dbReference>
<evidence type="ECO:0000256" key="1">
    <source>
        <dbReference type="ARBA" id="ARBA00004202"/>
    </source>
</evidence>
<dbReference type="GO" id="GO:0019901">
    <property type="term" value="F:protein kinase binding"/>
    <property type="evidence" value="ECO:0007669"/>
    <property type="project" value="TreeGrafter"/>
</dbReference>
<feature type="transmembrane region" description="Helical" evidence="16">
    <location>
        <begin position="85"/>
        <end position="106"/>
    </location>
</feature>
<evidence type="ECO:0000313" key="22">
    <source>
        <dbReference type="Proteomes" id="UP000694562"/>
    </source>
</evidence>
<keyword evidence="7 15" id="KW-0728">SH3 domain</keyword>
<keyword evidence="16" id="KW-1133">Transmembrane helix</keyword>
<keyword evidence="12" id="KW-0965">Cell junction</keyword>
<dbReference type="InterPro" id="IPR001452">
    <property type="entry name" value="SH3_domain"/>
</dbReference>
<dbReference type="PIRSF" id="PIRSF001741">
    <property type="entry name" value="MAGUK_DLGH"/>
    <property type="match status" value="1"/>
</dbReference>
<dbReference type="Gene3D" id="2.30.42.10">
    <property type="match status" value="3"/>
</dbReference>
<keyword evidence="8" id="KW-1003">Cell membrane</keyword>
<comment type="similarity">
    <text evidence="6">Belongs to the MAGUK family.</text>
</comment>
<feature type="transmembrane region" description="Helical" evidence="16">
    <location>
        <begin position="53"/>
        <end position="73"/>
    </location>
</feature>
<dbReference type="CDD" id="cd12031">
    <property type="entry name" value="SH3_DLG1"/>
    <property type="match status" value="1"/>
</dbReference>
<dbReference type="SMART" id="SM01277">
    <property type="entry name" value="MAGUK_N_PEST"/>
    <property type="match status" value="1"/>
</dbReference>
<evidence type="ECO:0000259" key="20">
    <source>
        <dbReference type="PROSITE" id="PS51022"/>
    </source>
</evidence>
<dbReference type="GO" id="GO:0043005">
    <property type="term" value="C:neuron projection"/>
    <property type="evidence" value="ECO:0007669"/>
    <property type="project" value="InterPro"/>
</dbReference>
<evidence type="ECO:0000256" key="15">
    <source>
        <dbReference type="PROSITE-ProRule" id="PRU00192"/>
    </source>
</evidence>
<dbReference type="Gene3D" id="1.10.287.470">
    <property type="entry name" value="Helix hairpin bin"/>
    <property type="match status" value="1"/>
</dbReference>
<proteinExistence type="inferred from homology"/>
<dbReference type="CDD" id="cd00071">
    <property type="entry name" value="GMPK"/>
    <property type="match status" value="1"/>
</dbReference>
<comment type="subcellular location">
    <subcellularLocation>
        <location evidence="2">Apical cell membrane</location>
    </subcellularLocation>
    <subcellularLocation>
        <location evidence="3">Cell junction</location>
    </subcellularLocation>
    <subcellularLocation>
        <location evidence="1">Cell membrane</location>
        <topology evidence="1">Peripheral membrane protein</topology>
    </subcellularLocation>
    <subcellularLocation>
        <location evidence="4">Cytoplasm</location>
    </subcellularLocation>
    <subcellularLocation>
        <location evidence="5">Endoplasmic reticulum membrane</location>
    </subcellularLocation>
</comment>
<dbReference type="SUPFAM" id="SSF101288">
    <property type="entry name" value="L27 domain"/>
    <property type="match status" value="1"/>
</dbReference>
<evidence type="ECO:0000259" key="19">
    <source>
        <dbReference type="PROSITE" id="PS50106"/>
    </source>
</evidence>
<dbReference type="FunFam" id="3.30.63.10:FF:000001">
    <property type="entry name" value="Disks large homolog 1 isoform 2"/>
    <property type="match status" value="1"/>
</dbReference>
<dbReference type="InterPro" id="IPR001478">
    <property type="entry name" value="PDZ"/>
</dbReference>
<reference evidence="21" key="1">
    <citation type="submission" date="2025-08" db="UniProtKB">
        <authorList>
            <consortium name="Ensembl"/>
        </authorList>
    </citation>
    <scope>IDENTIFICATION</scope>
</reference>
<keyword evidence="9" id="KW-0963">Cytoplasm</keyword>
<dbReference type="SMART" id="SM00072">
    <property type="entry name" value="GuKc"/>
    <property type="match status" value="1"/>
</dbReference>
<evidence type="ECO:0000256" key="4">
    <source>
        <dbReference type="ARBA" id="ARBA00004496"/>
    </source>
</evidence>
<keyword evidence="13 16" id="KW-0472">Membrane</keyword>
<dbReference type="SUPFAM" id="SSF52540">
    <property type="entry name" value="P-loop containing nucleoside triphosphate hydrolases"/>
    <property type="match status" value="1"/>
</dbReference>
<dbReference type="FunFam" id="2.30.42.10:FF:000001">
    <property type="entry name" value="Disks large homolog 1 isoform 2"/>
    <property type="match status" value="1"/>
</dbReference>
<evidence type="ECO:0000259" key="17">
    <source>
        <dbReference type="PROSITE" id="PS50002"/>
    </source>
</evidence>
<dbReference type="InterPro" id="IPR008145">
    <property type="entry name" value="GK/Ca_channel_bsu"/>
</dbReference>
<keyword evidence="16" id="KW-0812">Transmembrane</keyword>